<sequence>MQAHIVNLSKSIASSVVLWSFGDGLSQSIRNRNNPLPPESDQAFVDQVRTSIARINWQQNASMALFGGLMNAPYFYMGWTALDRVMGISRNLRQSMGKAIVNQILLSPPYLCTVLAFPGIQRGDTSDQILDTVHHKFLDLYMPAWCIWPAVNAFTFARVPPGWKRLAFSNAVGVVWVAYVSSIQAANVKMPTQLVDSMQSSSDTKIQVNNWAAAAYPGSREGRIGIGKLDC</sequence>
<evidence type="ECO:0000256" key="6">
    <source>
        <dbReference type="RuleBase" id="RU363053"/>
    </source>
</evidence>
<keyword evidence="4 6" id="KW-1133">Transmembrane helix</keyword>
<dbReference type="STRING" id="286115.A0A507DDE5"/>
<dbReference type="GO" id="GO:0016020">
    <property type="term" value="C:membrane"/>
    <property type="evidence" value="ECO:0007669"/>
    <property type="project" value="UniProtKB-SubCell"/>
</dbReference>
<dbReference type="AlphaFoldDB" id="A0A507DDE5"/>
<dbReference type="GO" id="GO:0005737">
    <property type="term" value="C:cytoplasm"/>
    <property type="evidence" value="ECO:0007669"/>
    <property type="project" value="TreeGrafter"/>
</dbReference>
<dbReference type="Proteomes" id="UP000317494">
    <property type="component" value="Unassembled WGS sequence"/>
</dbReference>
<evidence type="ECO:0000256" key="3">
    <source>
        <dbReference type="ARBA" id="ARBA00022692"/>
    </source>
</evidence>
<dbReference type="PANTHER" id="PTHR11266">
    <property type="entry name" value="PEROXISOMAL MEMBRANE PROTEIN 2, PXMP2 MPV17"/>
    <property type="match status" value="1"/>
</dbReference>
<protein>
    <recommendedName>
        <fullName evidence="11">Protein Mpv17</fullName>
    </recommendedName>
</protein>
<organism evidence="8 9">
    <name type="scientific">Synchytrium endobioticum</name>
    <dbReference type="NCBI Taxonomy" id="286115"/>
    <lineage>
        <taxon>Eukaryota</taxon>
        <taxon>Fungi</taxon>
        <taxon>Fungi incertae sedis</taxon>
        <taxon>Chytridiomycota</taxon>
        <taxon>Chytridiomycota incertae sedis</taxon>
        <taxon>Chytridiomycetes</taxon>
        <taxon>Synchytriales</taxon>
        <taxon>Synchytriaceae</taxon>
        <taxon>Synchytrium</taxon>
    </lineage>
</organism>
<gene>
    <name evidence="7" type="ORF">SeLEV6574_g02115</name>
    <name evidence="8" type="ORF">SeMB42_g02673</name>
</gene>
<evidence type="ECO:0008006" key="11">
    <source>
        <dbReference type="Google" id="ProtNLM"/>
    </source>
</evidence>
<evidence type="ECO:0000313" key="8">
    <source>
        <dbReference type="EMBL" id="TPX49277.1"/>
    </source>
</evidence>
<dbReference type="EMBL" id="QEAM01000055">
    <property type="protein sequence ID" value="TPX48288.1"/>
    <property type="molecule type" value="Genomic_DNA"/>
</dbReference>
<dbReference type="OrthoDB" id="430207at2759"/>
<evidence type="ECO:0000256" key="5">
    <source>
        <dbReference type="ARBA" id="ARBA00023136"/>
    </source>
</evidence>
<accession>A0A507DDE5</accession>
<dbReference type="Pfam" id="PF04117">
    <property type="entry name" value="Mpv17_PMP22"/>
    <property type="match status" value="1"/>
</dbReference>
<evidence type="ECO:0000313" key="9">
    <source>
        <dbReference type="Proteomes" id="UP000317494"/>
    </source>
</evidence>
<proteinExistence type="inferred from homology"/>
<keyword evidence="3 6" id="KW-0812">Transmembrane</keyword>
<dbReference type="VEuPathDB" id="FungiDB:SeMB42_g02673"/>
<evidence type="ECO:0000256" key="4">
    <source>
        <dbReference type="ARBA" id="ARBA00022989"/>
    </source>
</evidence>
<name>A0A507DDE5_9FUNG</name>
<keyword evidence="5 6" id="KW-0472">Membrane</keyword>
<dbReference type="PANTHER" id="PTHR11266:SF17">
    <property type="entry name" value="PROTEIN MPV17"/>
    <property type="match status" value="1"/>
</dbReference>
<keyword evidence="9" id="KW-1185">Reference proteome</keyword>
<feature type="transmembrane region" description="Helical" evidence="6">
    <location>
        <begin position="140"/>
        <end position="159"/>
    </location>
</feature>
<dbReference type="Proteomes" id="UP000320475">
    <property type="component" value="Unassembled WGS sequence"/>
</dbReference>
<feature type="transmembrane region" description="Helical" evidence="6">
    <location>
        <begin position="100"/>
        <end position="120"/>
    </location>
</feature>
<evidence type="ECO:0000256" key="1">
    <source>
        <dbReference type="ARBA" id="ARBA00004141"/>
    </source>
</evidence>
<evidence type="ECO:0000313" key="7">
    <source>
        <dbReference type="EMBL" id="TPX48288.1"/>
    </source>
</evidence>
<reference evidence="9 10" key="1">
    <citation type="journal article" date="2019" name="Sci. Rep.">
        <title>Comparative genomics of chytrid fungi reveal insights into the obligate biotrophic and pathogenic lifestyle of Synchytrium endobioticum.</title>
        <authorList>
            <person name="van de Vossenberg B.T.L.H."/>
            <person name="Warris S."/>
            <person name="Nguyen H.D.T."/>
            <person name="van Gent-Pelzer M.P.E."/>
            <person name="Joly D.L."/>
            <person name="van de Geest H.C."/>
            <person name="Bonants P.J.M."/>
            <person name="Smith D.S."/>
            <person name="Levesque C.A."/>
            <person name="van der Lee T.A.J."/>
        </authorList>
    </citation>
    <scope>NUCLEOTIDE SEQUENCE [LARGE SCALE GENOMIC DNA]</scope>
    <source>
        <strain evidence="7 10">LEV6574</strain>
        <strain evidence="8 9">MB42</strain>
    </source>
</reference>
<dbReference type="EMBL" id="QEAN01000085">
    <property type="protein sequence ID" value="TPX49277.1"/>
    <property type="molecule type" value="Genomic_DNA"/>
</dbReference>
<evidence type="ECO:0000313" key="10">
    <source>
        <dbReference type="Proteomes" id="UP000320475"/>
    </source>
</evidence>
<evidence type="ECO:0000256" key="2">
    <source>
        <dbReference type="ARBA" id="ARBA00006824"/>
    </source>
</evidence>
<dbReference type="InterPro" id="IPR007248">
    <property type="entry name" value="Mpv17_PMP22"/>
</dbReference>
<comment type="similarity">
    <text evidence="2 6">Belongs to the peroxisomal membrane protein PXMP2/4 family.</text>
</comment>
<feature type="transmembrane region" description="Helical" evidence="6">
    <location>
        <begin position="166"/>
        <end position="186"/>
    </location>
</feature>
<comment type="subcellular location">
    <subcellularLocation>
        <location evidence="1">Membrane</location>
        <topology evidence="1">Multi-pass membrane protein</topology>
    </subcellularLocation>
</comment>
<comment type="caution">
    <text evidence="8">The sequence shown here is derived from an EMBL/GenBank/DDBJ whole genome shotgun (WGS) entry which is preliminary data.</text>
</comment>